<dbReference type="InterPro" id="IPR036379">
    <property type="entry name" value="A-amylase_inhib_sf"/>
</dbReference>
<dbReference type="Gene3D" id="2.60.40.20">
    <property type="entry name" value="Alpha-amylase inhibitor"/>
    <property type="match status" value="1"/>
</dbReference>
<keyword evidence="3" id="KW-1185">Reference proteome</keyword>
<dbReference type="AlphaFoldDB" id="F8E2H5"/>
<sequence length="157" mass="16703">MMRQDSIVLRGMITAIACAFTFVPAAQAASAGDHEDASRSTAVSTHLSASGEREVILNPGEKATFNKGEKAQISFHKKLDLKQNLFQVEVPAPNCIEAKVEKGGFIQVYNNCGGSDPQRVKVKIAFGPDTSCKSVQPGTRTNIGPLVSGRIDGIVLC</sequence>
<accession>F8E2H5</accession>
<organism evidence="2 3">
    <name type="scientific">Corynebacterium resistens (strain DSM 45100 / JCM 12819 / GTC 2026 / SICGH 158)</name>
    <dbReference type="NCBI Taxonomy" id="662755"/>
    <lineage>
        <taxon>Bacteria</taxon>
        <taxon>Bacillati</taxon>
        <taxon>Actinomycetota</taxon>
        <taxon>Actinomycetes</taxon>
        <taxon>Mycobacteriales</taxon>
        <taxon>Corynebacteriaceae</taxon>
        <taxon>Corynebacterium</taxon>
    </lineage>
</organism>
<name>F8E2H5_CORRG</name>
<dbReference type="KEGG" id="crd:CRES_0258"/>
<feature type="chain" id="PRO_5003375421" evidence="1">
    <location>
        <begin position="29"/>
        <end position="157"/>
    </location>
</feature>
<dbReference type="RefSeq" id="WP_013887649.1">
    <property type="nucleotide sequence ID" value="NC_015673.1"/>
</dbReference>
<evidence type="ECO:0000256" key="1">
    <source>
        <dbReference type="SAM" id="SignalP"/>
    </source>
</evidence>
<dbReference type="EMBL" id="CP002857">
    <property type="protein sequence ID" value="AEI08621.1"/>
    <property type="molecule type" value="Genomic_DNA"/>
</dbReference>
<dbReference type="OrthoDB" id="4410678at2"/>
<evidence type="ECO:0000313" key="3">
    <source>
        <dbReference type="Proteomes" id="UP000000492"/>
    </source>
</evidence>
<dbReference type="Proteomes" id="UP000000492">
    <property type="component" value="Chromosome"/>
</dbReference>
<protein>
    <submittedName>
        <fullName evidence="2">Secreted protein</fullName>
    </submittedName>
</protein>
<evidence type="ECO:0000313" key="2">
    <source>
        <dbReference type="EMBL" id="AEI08621.1"/>
    </source>
</evidence>
<gene>
    <name evidence="2" type="ordered locus">CRES_0258</name>
</gene>
<dbReference type="eggNOG" id="ENOG5031QIT">
    <property type="taxonomic scope" value="Bacteria"/>
</dbReference>
<dbReference type="HOGENOM" id="CLU_1674975_0_0_11"/>
<dbReference type="GO" id="GO:0015066">
    <property type="term" value="F:alpha-amylase inhibitor activity"/>
    <property type="evidence" value="ECO:0007669"/>
    <property type="project" value="InterPro"/>
</dbReference>
<reference evidence="2 3" key="1">
    <citation type="journal article" date="2012" name="BMC Genomics">
        <title>Complete genome sequence, lifestyle, and multi-drug resistance of the human pathogen Corynebacterium resistens DSM 45100 isolated from blood samples of a leukemia patient.</title>
        <authorList>
            <person name="Schroder J."/>
            <person name="Maus I."/>
            <person name="Meyer K."/>
            <person name="Wordemann S."/>
            <person name="Blom J."/>
            <person name="Jaenicke S."/>
            <person name="Schneider J."/>
            <person name="Trost E."/>
            <person name="Tauch A."/>
        </authorList>
    </citation>
    <scope>NUCLEOTIDE SEQUENCE [LARGE SCALE GENOMIC DNA]</scope>
    <source>
        <strain evidence="3">DSM 45100 / JCM 12819 / CCUG 50093 / GTC 2026 / SICGH 158</strain>
    </source>
</reference>
<proteinExistence type="predicted"/>
<keyword evidence="1" id="KW-0732">Signal</keyword>
<feature type="signal peptide" evidence="1">
    <location>
        <begin position="1"/>
        <end position="28"/>
    </location>
</feature>